<comment type="similarity">
    <text evidence="2">Belongs to the RtcB family.</text>
</comment>
<dbReference type="AlphaFoldDB" id="A0A7J4JKS2"/>
<dbReference type="PANTHER" id="PTHR11118:SF1">
    <property type="entry name" value="RNA-SPLICING LIGASE RTCB HOMOLOG"/>
    <property type="match status" value="1"/>
</dbReference>
<dbReference type="GO" id="GO:0003972">
    <property type="term" value="F:RNA ligase (ATP) activity"/>
    <property type="evidence" value="ECO:0007669"/>
    <property type="project" value="TreeGrafter"/>
</dbReference>
<evidence type="ECO:0000256" key="14">
    <source>
        <dbReference type="ARBA" id="ARBA00049514"/>
    </source>
</evidence>
<evidence type="ECO:0000256" key="8">
    <source>
        <dbReference type="ARBA" id="ARBA00023134"/>
    </source>
</evidence>
<comment type="catalytic activity">
    <reaction evidence="14">
        <text>a 3'-end 2',3'-cyclophospho-ribonucleotide-RNA + a 5'-end dephospho-ribonucleoside-RNA + GTP + H2O = a ribonucleotidyl-ribonucleotide-RNA + GMP + diphosphate + H(+)</text>
        <dbReference type="Rhea" id="RHEA:68080"/>
        <dbReference type="Rhea" id="RHEA-COMP:10464"/>
        <dbReference type="Rhea" id="RHEA-COMP:13936"/>
        <dbReference type="Rhea" id="RHEA-COMP:17355"/>
        <dbReference type="ChEBI" id="CHEBI:15377"/>
        <dbReference type="ChEBI" id="CHEBI:15378"/>
        <dbReference type="ChEBI" id="CHEBI:33019"/>
        <dbReference type="ChEBI" id="CHEBI:37565"/>
        <dbReference type="ChEBI" id="CHEBI:58115"/>
        <dbReference type="ChEBI" id="CHEBI:83064"/>
        <dbReference type="ChEBI" id="CHEBI:138284"/>
        <dbReference type="ChEBI" id="CHEBI:173118"/>
        <dbReference type="EC" id="6.5.1.8"/>
    </reaction>
</comment>
<dbReference type="GO" id="GO:0046872">
    <property type="term" value="F:metal ion binding"/>
    <property type="evidence" value="ECO:0007669"/>
    <property type="project" value="UniProtKB-KW"/>
</dbReference>
<proteinExistence type="inferred from homology"/>
<dbReference type="Proteomes" id="UP000564964">
    <property type="component" value="Unassembled WGS sequence"/>
</dbReference>
<comment type="cofactor">
    <cofactor evidence="1">
        <name>Mn(2+)</name>
        <dbReference type="ChEBI" id="CHEBI:29035"/>
    </cofactor>
</comment>
<evidence type="ECO:0000313" key="16">
    <source>
        <dbReference type="EMBL" id="HIH16915.1"/>
    </source>
</evidence>
<comment type="function">
    <text evidence="12">Essential for tRNA splicing and maturation. Acts by directly joining spliced tRNA halves to mature-sized tRNAs. Joins RNA with 2',3'-cyclic-phosphate or 3'-phosphate ends to RNA with 5'-hydroxy ends.</text>
</comment>
<comment type="subunit">
    <text evidence="3">Monomer.</text>
</comment>
<dbReference type="SUPFAM" id="SSF103365">
    <property type="entry name" value="Hypothetical protein PH1602"/>
    <property type="match status" value="1"/>
</dbReference>
<dbReference type="Pfam" id="PF01139">
    <property type="entry name" value="RtcB"/>
    <property type="match status" value="1"/>
</dbReference>
<keyword evidence="7 15" id="KW-0547">Nucleotide-binding</keyword>
<evidence type="ECO:0000256" key="11">
    <source>
        <dbReference type="ARBA" id="ARBA00033766"/>
    </source>
</evidence>
<feature type="binding site" evidence="15">
    <location>
        <position position="74"/>
    </location>
    <ligand>
        <name>GMP</name>
        <dbReference type="ChEBI" id="CHEBI:58115"/>
    </ligand>
</feature>
<evidence type="ECO:0000256" key="7">
    <source>
        <dbReference type="ARBA" id="ARBA00022741"/>
    </source>
</evidence>
<name>A0A7J4JKS2_9ARCH</name>
<keyword evidence="8 15" id="KW-0342">GTP-binding</keyword>
<evidence type="ECO:0000256" key="9">
    <source>
        <dbReference type="ARBA" id="ARBA00023211"/>
    </source>
</evidence>
<dbReference type="InterPro" id="IPR001233">
    <property type="entry name" value="RtcB"/>
</dbReference>
<dbReference type="GO" id="GO:0170057">
    <property type="term" value="F:RNA ligase (GTP) activity"/>
    <property type="evidence" value="ECO:0007669"/>
    <property type="project" value="UniProtKB-EC"/>
</dbReference>
<keyword evidence="9" id="KW-0464">Manganese</keyword>
<accession>A0A7J4JKS2</accession>
<evidence type="ECO:0000256" key="2">
    <source>
        <dbReference type="ARBA" id="ARBA00008071"/>
    </source>
</evidence>
<gene>
    <name evidence="16" type="ORF">HA252_05930</name>
</gene>
<keyword evidence="5" id="KW-0436">Ligase</keyword>
<evidence type="ECO:0000256" key="12">
    <source>
        <dbReference type="ARBA" id="ARBA00045316"/>
    </source>
</evidence>
<dbReference type="Gene3D" id="3.90.1860.10">
    <property type="entry name" value="tRNA-splicing ligase RtcB"/>
    <property type="match status" value="1"/>
</dbReference>
<evidence type="ECO:0000256" key="13">
    <source>
        <dbReference type="ARBA" id="ARBA00047746"/>
    </source>
</evidence>
<evidence type="ECO:0000256" key="1">
    <source>
        <dbReference type="ARBA" id="ARBA00001936"/>
    </source>
</evidence>
<sequence>GRTMSRVGALKQWTGKGVVDELARRGIIIKGHGLKGIAEEAPGAYKDIDQVIDVVHHAGISSKVARVRPLICVKG</sequence>
<dbReference type="PANTHER" id="PTHR11118">
    <property type="entry name" value="RNA-SPLICING LIGASE RTCB HOMOLOG"/>
    <property type="match status" value="1"/>
</dbReference>
<dbReference type="GO" id="GO:0006396">
    <property type="term" value="P:RNA processing"/>
    <property type="evidence" value="ECO:0007669"/>
    <property type="project" value="InterPro"/>
</dbReference>
<evidence type="ECO:0000256" key="15">
    <source>
        <dbReference type="PIRSR" id="PIRSR601233-2"/>
    </source>
</evidence>
<dbReference type="GO" id="GO:0005525">
    <property type="term" value="F:GTP binding"/>
    <property type="evidence" value="ECO:0007669"/>
    <property type="project" value="UniProtKB-KW"/>
</dbReference>
<evidence type="ECO:0000256" key="5">
    <source>
        <dbReference type="ARBA" id="ARBA00022598"/>
    </source>
</evidence>
<dbReference type="InterPro" id="IPR036025">
    <property type="entry name" value="RtcB-like_sf"/>
</dbReference>
<evidence type="ECO:0000256" key="6">
    <source>
        <dbReference type="ARBA" id="ARBA00022723"/>
    </source>
</evidence>
<evidence type="ECO:0000256" key="4">
    <source>
        <dbReference type="ARBA" id="ARBA00012726"/>
    </source>
</evidence>
<dbReference type="EMBL" id="DUGH01000142">
    <property type="protein sequence ID" value="HIH16915.1"/>
    <property type="molecule type" value="Genomic_DNA"/>
</dbReference>
<evidence type="ECO:0000256" key="10">
    <source>
        <dbReference type="ARBA" id="ARBA00030221"/>
    </source>
</evidence>
<evidence type="ECO:0000256" key="3">
    <source>
        <dbReference type="ARBA" id="ARBA00011245"/>
    </source>
</evidence>
<evidence type="ECO:0000313" key="17">
    <source>
        <dbReference type="Proteomes" id="UP000564964"/>
    </source>
</evidence>
<organism evidence="16 17">
    <name type="scientific">Candidatus Iainarchaeum sp</name>
    <dbReference type="NCBI Taxonomy" id="3101447"/>
    <lineage>
        <taxon>Archaea</taxon>
        <taxon>Candidatus Iainarchaeota</taxon>
        <taxon>Candidatus Iainarchaeia</taxon>
        <taxon>Candidatus Iainarchaeales</taxon>
        <taxon>Candidatus Iainarchaeaceae</taxon>
        <taxon>Candidatus Iainarchaeum</taxon>
    </lineage>
</organism>
<protein>
    <recommendedName>
        <fullName evidence="11">tRNA-splicing ligase RtcB</fullName>
        <ecNumber evidence="4">6.5.1.8</ecNumber>
    </recommendedName>
    <alternativeName>
        <fullName evidence="10">3'-phosphate/5'-hydroxy nucleic acid ligase</fullName>
    </alternativeName>
</protein>
<comment type="catalytic activity">
    <reaction evidence="13">
        <text>a 3'-end 3'-phospho-ribonucleotide-RNA + a 5'-end dephospho-ribonucleoside-RNA + GTP = a ribonucleotidyl-ribonucleotide-RNA + GMP + diphosphate</text>
        <dbReference type="Rhea" id="RHEA:68076"/>
        <dbReference type="Rhea" id="RHEA-COMP:10463"/>
        <dbReference type="Rhea" id="RHEA-COMP:13936"/>
        <dbReference type="Rhea" id="RHEA-COMP:17355"/>
        <dbReference type="ChEBI" id="CHEBI:33019"/>
        <dbReference type="ChEBI" id="CHEBI:37565"/>
        <dbReference type="ChEBI" id="CHEBI:58115"/>
        <dbReference type="ChEBI" id="CHEBI:83062"/>
        <dbReference type="ChEBI" id="CHEBI:138284"/>
        <dbReference type="ChEBI" id="CHEBI:173118"/>
        <dbReference type="EC" id="6.5.1.8"/>
    </reaction>
</comment>
<reference evidence="17" key="1">
    <citation type="journal article" date="2020" name="bioRxiv">
        <title>A rank-normalized archaeal taxonomy based on genome phylogeny resolves widespread incomplete and uneven classifications.</title>
        <authorList>
            <person name="Rinke C."/>
            <person name="Chuvochina M."/>
            <person name="Mussig A.J."/>
            <person name="Chaumeil P.-A."/>
            <person name="Waite D.W."/>
            <person name="Whitman W.B."/>
            <person name="Parks D.H."/>
            <person name="Hugenholtz P."/>
        </authorList>
    </citation>
    <scope>NUCLEOTIDE SEQUENCE [LARGE SCALE GENOMIC DNA]</scope>
</reference>
<dbReference type="EC" id="6.5.1.8" evidence="4"/>
<feature type="non-terminal residue" evidence="16">
    <location>
        <position position="1"/>
    </location>
</feature>
<comment type="caution">
    <text evidence="16">The sequence shown here is derived from an EMBL/GenBank/DDBJ whole genome shotgun (WGS) entry which is preliminary data.</text>
</comment>
<keyword evidence="6" id="KW-0479">Metal-binding</keyword>